<dbReference type="EMBL" id="JAENIJ010000004">
    <property type="protein sequence ID" value="MBK1881441.1"/>
    <property type="molecule type" value="Genomic_DNA"/>
</dbReference>
<dbReference type="Pfam" id="PF12698">
    <property type="entry name" value="ABC2_membrane_3"/>
    <property type="match status" value="1"/>
</dbReference>
<evidence type="ECO:0000256" key="5">
    <source>
        <dbReference type="ARBA" id="ARBA00022692"/>
    </source>
</evidence>
<evidence type="ECO:0000256" key="2">
    <source>
        <dbReference type="ARBA" id="ARBA00007783"/>
    </source>
</evidence>
<feature type="domain" description="ABC transmembrane type-2" evidence="9">
    <location>
        <begin position="139"/>
        <end position="368"/>
    </location>
</feature>
<organism evidence="10 11">
    <name type="scientific">Luteolibacter pohnpeiensis</name>
    <dbReference type="NCBI Taxonomy" id="454153"/>
    <lineage>
        <taxon>Bacteria</taxon>
        <taxon>Pseudomonadati</taxon>
        <taxon>Verrucomicrobiota</taxon>
        <taxon>Verrucomicrobiia</taxon>
        <taxon>Verrucomicrobiales</taxon>
        <taxon>Verrucomicrobiaceae</taxon>
        <taxon>Luteolibacter</taxon>
    </lineage>
</organism>
<keyword evidence="3" id="KW-0813">Transport</keyword>
<dbReference type="PANTHER" id="PTHR30294">
    <property type="entry name" value="MEMBRANE COMPONENT OF ABC TRANSPORTER YHHJ-RELATED"/>
    <property type="match status" value="1"/>
</dbReference>
<dbReference type="InterPro" id="IPR013525">
    <property type="entry name" value="ABC2_TM"/>
</dbReference>
<dbReference type="GO" id="GO:0005886">
    <property type="term" value="C:plasma membrane"/>
    <property type="evidence" value="ECO:0007669"/>
    <property type="project" value="UniProtKB-SubCell"/>
</dbReference>
<dbReference type="PANTHER" id="PTHR30294:SF44">
    <property type="entry name" value="MULTIDRUG ABC TRANSPORTER PERMEASE YBHR-RELATED"/>
    <property type="match status" value="1"/>
</dbReference>
<proteinExistence type="inferred from homology"/>
<comment type="similarity">
    <text evidence="2">Belongs to the ABC-2 integral membrane protein family.</text>
</comment>
<dbReference type="Gene3D" id="3.40.1710.10">
    <property type="entry name" value="abc type-2 transporter like domain"/>
    <property type="match status" value="1"/>
</dbReference>
<dbReference type="PROSITE" id="PS51012">
    <property type="entry name" value="ABC_TM2"/>
    <property type="match status" value="1"/>
</dbReference>
<evidence type="ECO:0000259" key="9">
    <source>
        <dbReference type="PROSITE" id="PS51012"/>
    </source>
</evidence>
<feature type="transmembrane region" description="Helical" evidence="8">
    <location>
        <begin position="286"/>
        <end position="304"/>
    </location>
</feature>
<comment type="caution">
    <text evidence="10">The sequence shown here is derived from an EMBL/GenBank/DDBJ whole genome shotgun (WGS) entry which is preliminary data.</text>
</comment>
<sequence>MNFFRRVGSLIRKELQSLFNDRSGRVLLFMPVVMQCLLFPFAATLEVKNASIAIYNEDQGTAAVELMQRCASSGAFTQFLSVQSQDQVEEVIAKRKALLAVRIPPDFSRKLAAGEDSPIQVVLDGRRSNSSQIAFGYFQNIVEQFSKDRAKTAGRVLPTEMVPRFWFNSNLDYVNYILPNLVAIITTIGALIITALSVAREREQGTFDQLMVSPLTPEMIMIGKAVPAIMVSFIQATMILVVAVFIYQVPFRGSLLLLYGGMFFYSLALIGVGLLISALSKTQQQAFLGAFAFMMPAILLSGFSSPVENMPHWLQILSWPNPVRHFVEIVKGVFLKDASLDRIISVIVPLAIISSFTLTTAAIMFRRKSA</sequence>
<protein>
    <submittedName>
        <fullName evidence="10">ABC transporter permease</fullName>
    </submittedName>
</protein>
<feature type="transmembrane region" description="Helical" evidence="8">
    <location>
        <begin position="255"/>
        <end position="279"/>
    </location>
</feature>
<evidence type="ECO:0000256" key="1">
    <source>
        <dbReference type="ARBA" id="ARBA00004651"/>
    </source>
</evidence>
<dbReference type="GO" id="GO:0140359">
    <property type="term" value="F:ABC-type transporter activity"/>
    <property type="evidence" value="ECO:0007669"/>
    <property type="project" value="InterPro"/>
</dbReference>
<evidence type="ECO:0000256" key="3">
    <source>
        <dbReference type="ARBA" id="ARBA00022448"/>
    </source>
</evidence>
<evidence type="ECO:0000313" key="11">
    <source>
        <dbReference type="Proteomes" id="UP000603141"/>
    </source>
</evidence>
<dbReference type="Proteomes" id="UP000603141">
    <property type="component" value="Unassembled WGS sequence"/>
</dbReference>
<dbReference type="InterPro" id="IPR047817">
    <property type="entry name" value="ABC2_TM_bact-type"/>
</dbReference>
<evidence type="ECO:0000256" key="6">
    <source>
        <dbReference type="ARBA" id="ARBA00022989"/>
    </source>
</evidence>
<name>A0A934S2V5_9BACT</name>
<comment type="subcellular location">
    <subcellularLocation>
        <location evidence="1">Cell membrane</location>
        <topology evidence="1">Multi-pass membrane protein</topology>
    </subcellularLocation>
</comment>
<keyword evidence="11" id="KW-1185">Reference proteome</keyword>
<dbReference type="InterPro" id="IPR051449">
    <property type="entry name" value="ABC-2_transporter_component"/>
</dbReference>
<feature type="transmembrane region" description="Helical" evidence="8">
    <location>
        <begin position="343"/>
        <end position="365"/>
    </location>
</feature>
<evidence type="ECO:0000313" key="10">
    <source>
        <dbReference type="EMBL" id="MBK1881441.1"/>
    </source>
</evidence>
<dbReference type="AlphaFoldDB" id="A0A934S2V5"/>
<dbReference type="RefSeq" id="WP_200267651.1">
    <property type="nucleotide sequence ID" value="NZ_JAENIJ010000004.1"/>
</dbReference>
<feature type="transmembrane region" description="Helical" evidence="8">
    <location>
        <begin position="176"/>
        <end position="199"/>
    </location>
</feature>
<keyword evidence="7 8" id="KW-0472">Membrane</keyword>
<evidence type="ECO:0000256" key="8">
    <source>
        <dbReference type="SAM" id="Phobius"/>
    </source>
</evidence>
<gene>
    <name evidence="10" type="ORF">JIN85_03380</name>
</gene>
<accession>A0A934S2V5</accession>
<reference evidence="10" key="1">
    <citation type="submission" date="2021-01" db="EMBL/GenBank/DDBJ databases">
        <title>Modified the classification status of verrucomicrobia.</title>
        <authorList>
            <person name="Feng X."/>
        </authorList>
    </citation>
    <scope>NUCLEOTIDE SEQUENCE</scope>
    <source>
        <strain evidence="10">KCTC 22041</strain>
    </source>
</reference>
<keyword evidence="5 8" id="KW-0812">Transmembrane</keyword>
<feature type="transmembrane region" description="Helical" evidence="8">
    <location>
        <begin position="220"/>
        <end position="249"/>
    </location>
</feature>
<evidence type="ECO:0000256" key="4">
    <source>
        <dbReference type="ARBA" id="ARBA00022475"/>
    </source>
</evidence>
<keyword evidence="4" id="KW-1003">Cell membrane</keyword>
<evidence type="ECO:0000256" key="7">
    <source>
        <dbReference type="ARBA" id="ARBA00023136"/>
    </source>
</evidence>
<keyword evidence="6 8" id="KW-1133">Transmembrane helix</keyword>